<dbReference type="InterPro" id="IPR019301">
    <property type="entry name" value="Flagellar_prot_FlgJ_N"/>
</dbReference>
<evidence type="ECO:0000313" key="2">
    <source>
        <dbReference type="EMBL" id="MXN63713.1"/>
    </source>
</evidence>
<comment type="caution">
    <text evidence="2">The sequence shown here is derived from an EMBL/GenBank/DDBJ whole genome shotgun (WGS) entry which is preliminary data.</text>
</comment>
<keyword evidence="3" id="KW-1185">Reference proteome</keyword>
<dbReference type="RefSeq" id="WP_160773948.1">
    <property type="nucleotide sequence ID" value="NZ_WUMV01000001.1"/>
</dbReference>
<proteinExistence type="predicted"/>
<sequence>MSDLQLSNALAGAQQNSPFEGLRTSAFTANGTKSIDEAAREFEAVFLNTMLESMFTGLEEGGAWGNGTGSEAWRGMLVEEYSKTIAQSGGIGIADSVKRELIALQETN</sequence>
<organism evidence="2 3">
    <name type="scientific">Stappia sediminis</name>
    <dbReference type="NCBI Taxonomy" id="2692190"/>
    <lineage>
        <taxon>Bacteria</taxon>
        <taxon>Pseudomonadati</taxon>
        <taxon>Pseudomonadota</taxon>
        <taxon>Alphaproteobacteria</taxon>
        <taxon>Hyphomicrobiales</taxon>
        <taxon>Stappiaceae</taxon>
        <taxon>Stappia</taxon>
    </lineage>
</organism>
<feature type="domain" description="Flagellar protein FlgJ N-terminal" evidence="1">
    <location>
        <begin position="53"/>
        <end position="97"/>
    </location>
</feature>
<evidence type="ECO:0000259" key="1">
    <source>
        <dbReference type="Pfam" id="PF10135"/>
    </source>
</evidence>
<accession>A0A7X3LRE9</accession>
<evidence type="ECO:0000313" key="3">
    <source>
        <dbReference type="Proteomes" id="UP000433101"/>
    </source>
</evidence>
<protein>
    <submittedName>
        <fullName evidence="2">Chemotaxis protein</fullName>
    </submittedName>
</protein>
<dbReference type="Pfam" id="PF10135">
    <property type="entry name" value="Rod-binding"/>
    <property type="match status" value="1"/>
</dbReference>
<gene>
    <name evidence="2" type="ORF">GR183_02250</name>
</gene>
<dbReference type="Proteomes" id="UP000433101">
    <property type="component" value="Unassembled WGS sequence"/>
</dbReference>
<dbReference type="AlphaFoldDB" id="A0A7X3LRE9"/>
<name>A0A7X3LRE9_9HYPH</name>
<dbReference type="EMBL" id="WUMV01000001">
    <property type="protein sequence ID" value="MXN63713.1"/>
    <property type="molecule type" value="Genomic_DNA"/>
</dbReference>
<reference evidence="2 3" key="1">
    <citation type="submission" date="2019-12" db="EMBL/GenBank/DDBJ databases">
        <authorList>
            <person name="Li M."/>
        </authorList>
    </citation>
    <scope>NUCLEOTIDE SEQUENCE [LARGE SCALE GENOMIC DNA]</scope>
    <source>
        <strain evidence="2 3">GBMRC 2046</strain>
    </source>
</reference>